<comment type="catalytic activity">
    <reaction evidence="1">
        <text>a 4-O-methyl-thymidine in DNA + L-cysteinyl-[protein] = a thymidine in DNA + S-methyl-L-cysteinyl-[protein]</text>
        <dbReference type="Rhea" id="RHEA:53428"/>
        <dbReference type="Rhea" id="RHEA-COMP:10131"/>
        <dbReference type="Rhea" id="RHEA-COMP:10132"/>
        <dbReference type="Rhea" id="RHEA-COMP:13555"/>
        <dbReference type="Rhea" id="RHEA-COMP:13556"/>
        <dbReference type="ChEBI" id="CHEBI:29950"/>
        <dbReference type="ChEBI" id="CHEBI:82612"/>
        <dbReference type="ChEBI" id="CHEBI:137386"/>
        <dbReference type="ChEBI" id="CHEBI:137387"/>
        <dbReference type="EC" id="2.1.1.63"/>
    </reaction>
</comment>
<dbReference type="PANTHER" id="PTHR10815:SF14">
    <property type="entry name" value="BIFUNCTIONAL TRANSCRIPTIONAL ACTIVATOR_DNA REPAIR ENZYME ADA"/>
    <property type="match status" value="1"/>
</dbReference>
<dbReference type="PROSITE" id="PS00374">
    <property type="entry name" value="MGMT"/>
    <property type="match status" value="1"/>
</dbReference>
<dbReference type="InterPro" id="IPR036388">
    <property type="entry name" value="WH-like_DNA-bd_sf"/>
</dbReference>
<evidence type="ECO:0000313" key="10">
    <source>
        <dbReference type="EMBL" id="VVO23489.1"/>
    </source>
</evidence>
<dbReference type="Pfam" id="PF01035">
    <property type="entry name" value="DNA_binding_1"/>
    <property type="match status" value="1"/>
</dbReference>
<dbReference type="InterPro" id="IPR036631">
    <property type="entry name" value="MGMT_N_sf"/>
</dbReference>
<dbReference type="CDD" id="cd06445">
    <property type="entry name" value="ATase"/>
    <property type="match status" value="1"/>
</dbReference>
<keyword evidence="6" id="KW-0227">DNA damage</keyword>
<evidence type="ECO:0000256" key="3">
    <source>
        <dbReference type="ARBA" id="ARBA00011918"/>
    </source>
</evidence>
<dbReference type="Gene3D" id="1.10.10.10">
    <property type="entry name" value="Winged helix-like DNA-binding domain superfamily/Winged helix DNA-binding domain"/>
    <property type="match status" value="1"/>
</dbReference>
<dbReference type="GO" id="GO:0006281">
    <property type="term" value="P:DNA repair"/>
    <property type="evidence" value="ECO:0007669"/>
    <property type="project" value="UniProtKB-KW"/>
</dbReference>
<dbReference type="OrthoDB" id="9802228at2"/>
<evidence type="ECO:0000256" key="6">
    <source>
        <dbReference type="ARBA" id="ARBA00022763"/>
    </source>
</evidence>
<dbReference type="FunFam" id="1.10.10.10:FF:000214">
    <property type="entry name" value="Methylated-DNA--protein-cysteine methyltransferase"/>
    <property type="match status" value="1"/>
</dbReference>
<dbReference type="SUPFAM" id="SSF46767">
    <property type="entry name" value="Methylated DNA-protein cysteine methyltransferase, C-terminal domain"/>
    <property type="match status" value="1"/>
</dbReference>
<accession>A0A5E7EA35</accession>
<evidence type="ECO:0000256" key="2">
    <source>
        <dbReference type="ARBA" id="ARBA00008711"/>
    </source>
</evidence>
<dbReference type="InterPro" id="IPR001497">
    <property type="entry name" value="MethylDNA_cys_MeTrfase_AS"/>
</dbReference>
<evidence type="ECO:0000256" key="5">
    <source>
        <dbReference type="ARBA" id="ARBA00022679"/>
    </source>
</evidence>
<dbReference type="Gene3D" id="3.30.160.70">
    <property type="entry name" value="Methylated DNA-protein cysteine methyltransferase domain"/>
    <property type="match status" value="1"/>
</dbReference>
<evidence type="ECO:0000256" key="1">
    <source>
        <dbReference type="ARBA" id="ARBA00001286"/>
    </source>
</evidence>
<gene>
    <name evidence="10" type="primary">ada_1</name>
    <name evidence="10" type="ORF">PS723_04402</name>
</gene>
<name>A0A5E7EA35_PSEFL</name>
<evidence type="ECO:0000256" key="7">
    <source>
        <dbReference type="ARBA" id="ARBA00023204"/>
    </source>
</evidence>
<dbReference type="InterPro" id="IPR036217">
    <property type="entry name" value="MethylDNA_cys_MeTrfase_DNAb"/>
</dbReference>
<dbReference type="PANTHER" id="PTHR10815">
    <property type="entry name" value="METHYLATED-DNA--PROTEIN-CYSTEINE METHYLTRANSFERASE"/>
    <property type="match status" value="1"/>
</dbReference>
<proteinExistence type="inferred from homology"/>
<evidence type="ECO:0000256" key="4">
    <source>
        <dbReference type="ARBA" id="ARBA00022603"/>
    </source>
</evidence>
<dbReference type="AlphaFoldDB" id="A0A5E7EA35"/>
<comment type="similarity">
    <text evidence="2">Belongs to the MGMT family.</text>
</comment>
<dbReference type="Proteomes" id="UP000379480">
    <property type="component" value="Unassembled WGS sequence"/>
</dbReference>
<keyword evidence="5" id="KW-0808">Transferase</keyword>
<dbReference type="GO" id="GO:0032259">
    <property type="term" value="P:methylation"/>
    <property type="evidence" value="ECO:0007669"/>
    <property type="project" value="UniProtKB-KW"/>
</dbReference>
<evidence type="ECO:0000256" key="8">
    <source>
        <dbReference type="ARBA" id="ARBA00049348"/>
    </source>
</evidence>
<keyword evidence="7" id="KW-0234">DNA repair</keyword>
<dbReference type="InterPro" id="IPR014048">
    <property type="entry name" value="MethylDNA_cys_MeTrfase_DNA-bd"/>
</dbReference>
<evidence type="ECO:0000313" key="11">
    <source>
        <dbReference type="Proteomes" id="UP000379480"/>
    </source>
</evidence>
<keyword evidence="4" id="KW-0489">Methyltransferase</keyword>
<organism evidence="10 11">
    <name type="scientific">Pseudomonas fluorescens</name>
    <dbReference type="NCBI Taxonomy" id="294"/>
    <lineage>
        <taxon>Bacteria</taxon>
        <taxon>Pseudomonadati</taxon>
        <taxon>Pseudomonadota</taxon>
        <taxon>Gammaproteobacteria</taxon>
        <taxon>Pseudomonadales</taxon>
        <taxon>Pseudomonadaceae</taxon>
        <taxon>Pseudomonas</taxon>
    </lineage>
</organism>
<dbReference type="GO" id="GO:0003908">
    <property type="term" value="F:methylated-DNA-[protein]-cysteine S-methyltransferase activity"/>
    <property type="evidence" value="ECO:0007669"/>
    <property type="project" value="UniProtKB-EC"/>
</dbReference>
<dbReference type="SUPFAM" id="SSF53155">
    <property type="entry name" value="Methylated DNA-protein cysteine methyltransferase domain"/>
    <property type="match status" value="1"/>
</dbReference>
<comment type="catalytic activity">
    <reaction evidence="8">
        <text>a 6-O-methyl-2'-deoxyguanosine in DNA + L-cysteinyl-[protein] = S-methyl-L-cysteinyl-[protein] + a 2'-deoxyguanosine in DNA</text>
        <dbReference type="Rhea" id="RHEA:24000"/>
        <dbReference type="Rhea" id="RHEA-COMP:10131"/>
        <dbReference type="Rhea" id="RHEA-COMP:10132"/>
        <dbReference type="Rhea" id="RHEA-COMP:11367"/>
        <dbReference type="Rhea" id="RHEA-COMP:11368"/>
        <dbReference type="ChEBI" id="CHEBI:29950"/>
        <dbReference type="ChEBI" id="CHEBI:82612"/>
        <dbReference type="ChEBI" id="CHEBI:85445"/>
        <dbReference type="ChEBI" id="CHEBI:85448"/>
        <dbReference type="EC" id="2.1.1.63"/>
    </reaction>
</comment>
<sequence>MSLAHTTSTSPLATVRYTCGPSSLGLVLLAYSEHGVCALLLGEDQATLESDLSQRLSGLPRPVRDDRLRPQLARAVQHLEHPDRPFDVPLDLAGSAFQRRVWQALRQIPSGETASYSEIAQRLGQPNAFRAVARACAANPLAVIVPCHRIVRLDGGLSGYRWGVERKRALLEREARR</sequence>
<dbReference type="NCBIfam" id="TIGR00589">
    <property type="entry name" value="ogt"/>
    <property type="match status" value="1"/>
</dbReference>
<protein>
    <recommendedName>
        <fullName evidence="3">methylated-DNA--[protein]-cysteine S-methyltransferase</fullName>
        <ecNumber evidence="3">2.1.1.63</ecNumber>
    </recommendedName>
</protein>
<reference evidence="10 11" key="1">
    <citation type="submission" date="2019-09" db="EMBL/GenBank/DDBJ databases">
        <authorList>
            <person name="Chandra G."/>
            <person name="Truman W A."/>
        </authorList>
    </citation>
    <scope>NUCLEOTIDE SEQUENCE [LARGE SCALE GENOMIC DNA]</scope>
    <source>
        <strain evidence="10">PS723</strain>
    </source>
</reference>
<dbReference type="EMBL" id="CABVHY010000024">
    <property type="protein sequence ID" value="VVO23489.1"/>
    <property type="molecule type" value="Genomic_DNA"/>
</dbReference>
<feature type="domain" description="Methylated-DNA-[protein]-cysteine S-methyltransferase DNA binding" evidence="9">
    <location>
        <begin position="96"/>
        <end position="175"/>
    </location>
</feature>
<dbReference type="EC" id="2.1.1.63" evidence="3"/>
<evidence type="ECO:0000259" key="9">
    <source>
        <dbReference type="Pfam" id="PF01035"/>
    </source>
</evidence>